<feature type="domain" description="Sporulation protein YpeB PepSY1 and PepSY2" evidence="2">
    <location>
        <begin position="177"/>
        <end position="371"/>
    </location>
</feature>
<dbReference type="Pfam" id="PF14620">
    <property type="entry name" value="YPEB_PepSY1-2"/>
    <property type="match status" value="1"/>
</dbReference>
<dbReference type="Proteomes" id="UP001418796">
    <property type="component" value="Unassembled WGS sequence"/>
</dbReference>
<evidence type="ECO:0000259" key="1">
    <source>
        <dbReference type="Pfam" id="PF03413"/>
    </source>
</evidence>
<dbReference type="Pfam" id="PF20769">
    <property type="entry name" value="YPEB_N"/>
    <property type="match status" value="1"/>
</dbReference>
<evidence type="ECO:0000313" key="4">
    <source>
        <dbReference type="EMBL" id="MEN0643420.1"/>
    </source>
</evidence>
<accession>A0ABU9VHN1</accession>
<evidence type="ECO:0000313" key="5">
    <source>
        <dbReference type="Proteomes" id="UP001418796"/>
    </source>
</evidence>
<keyword evidence="5" id="KW-1185">Reference proteome</keyword>
<protein>
    <submittedName>
        <fullName evidence="4">Germination protein YpeB</fullName>
    </submittedName>
</protein>
<feature type="domain" description="PepSY" evidence="1">
    <location>
        <begin position="375"/>
        <end position="436"/>
    </location>
</feature>
<dbReference type="InterPro" id="IPR025711">
    <property type="entry name" value="PepSY"/>
</dbReference>
<proteinExistence type="predicted"/>
<reference evidence="4 5" key="1">
    <citation type="submission" date="2024-03" db="EMBL/GenBank/DDBJ databases">
        <title>Bacilli Hybrid Assemblies.</title>
        <authorList>
            <person name="Kovac J."/>
        </authorList>
    </citation>
    <scope>NUCLEOTIDE SEQUENCE [LARGE SCALE GENOMIC DNA]</scope>
    <source>
        <strain evidence="4 5">FSL R7-0666</strain>
    </source>
</reference>
<comment type="caution">
    <text evidence="4">The sequence shown here is derived from an EMBL/GenBank/DDBJ whole genome shotgun (WGS) entry which is preliminary data.</text>
</comment>
<dbReference type="NCBIfam" id="TIGR02889">
    <property type="entry name" value="spore_YpeB"/>
    <property type="match status" value="1"/>
</dbReference>
<dbReference type="Pfam" id="PF03413">
    <property type="entry name" value="PepSY"/>
    <property type="match status" value="1"/>
</dbReference>
<evidence type="ECO:0000259" key="2">
    <source>
        <dbReference type="Pfam" id="PF14620"/>
    </source>
</evidence>
<name>A0ABU9VHN1_9BACI</name>
<evidence type="ECO:0000259" key="3">
    <source>
        <dbReference type="Pfam" id="PF20769"/>
    </source>
</evidence>
<dbReference type="InterPro" id="IPR048402">
    <property type="entry name" value="YpeB_N"/>
</dbReference>
<dbReference type="RefSeq" id="WP_343130348.1">
    <property type="nucleotide sequence ID" value="NZ_JBCITK010000001.1"/>
</dbReference>
<gene>
    <name evidence="4" type="primary">ypeB</name>
    <name evidence="4" type="ORF">MKY91_09715</name>
</gene>
<sequence length="446" mass="50687">MIRNILIGLAVAAVVGTGVWGYQQKSEGDQLRIQAENNYQRAFHDLTFNLDQIEDELGKTLAMNTRRQLTPSLAEVWRVTSLAQKNLAQLPMQNVKTSDTEEFLYKIGDFSYRTSVRDLDKEPLTEKEYQTLTDLHKHAGEIRQSMRSLQAQAMNNKHRWVDESANDNAPQGEESVPGQFELMNKSVEGFSEVDWGASKDSIRNINGELKKALTGKEVSEKEAQDIGRSYAGVGKESKVDITETGKGLEYPAYTLVIDDPDHKANYYMDISINGGEPIWFMQEREMGEQTIGLNEATEKASNFLEQHGKEDMELVDSTQYDTVGVFEYVYKQDDVRIYPDSILIGVALDNGDVVSYESKGYIINHKENRDIAQPKLSREEAQTKVNPKVKIMEEHIGVIKNNINEEVLCYEFLGVLDDDTYRIFINAEDGQEEKVERLIQSEPVFQ</sequence>
<dbReference type="EMBL" id="JBCITK010000001">
    <property type="protein sequence ID" value="MEN0643420.1"/>
    <property type="molecule type" value="Genomic_DNA"/>
</dbReference>
<feature type="domain" description="Sporulation protein YpeB N-terminal" evidence="3">
    <location>
        <begin position="29"/>
        <end position="162"/>
    </location>
</feature>
<organism evidence="4 5">
    <name type="scientific">Alkalicoccobacillus gibsonii</name>
    <dbReference type="NCBI Taxonomy" id="79881"/>
    <lineage>
        <taxon>Bacteria</taxon>
        <taxon>Bacillati</taxon>
        <taxon>Bacillota</taxon>
        <taxon>Bacilli</taxon>
        <taxon>Bacillales</taxon>
        <taxon>Bacillaceae</taxon>
        <taxon>Alkalicoccobacillus</taxon>
    </lineage>
</organism>
<dbReference type="InterPro" id="IPR014239">
    <property type="entry name" value="YpeB_PepSY1-2"/>
</dbReference>